<dbReference type="InterPro" id="IPR006016">
    <property type="entry name" value="UspA"/>
</dbReference>
<name>A0A0A8K0D4_9HYPH</name>
<evidence type="ECO:0000259" key="1">
    <source>
        <dbReference type="Pfam" id="PF00582"/>
    </source>
</evidence>
<dbReference type="SUPFAM" id="SSF52402">
    <property type="entry name" value="Adenine nucleotide alpha hydrolases-like"/>
    <property type="match status" value="1"/>
</dbReference>
<keyword evidence="3" id="KW-1185">Reference proteome</keyword>
<dbReference type="HOGENOM" id="CLU_117163_0_0_5"/>
<dbReference type="Proteomes" id="UP000031643">
    <property type="component" value="Chromosome"/>
</dbReference>
<evidence type="ECO:0000313" key="2">
    <source>
        <dbReference type="EMBL" id="BAQ15962.1"/>
    </source>
</evidence>
<dbReference type="Pfam" id="PF00582">
    <property type="entry name" value="Usp"/>
    <property type="match status" value="1"/>
</dbReference>
<dbReference type="EMBL" id="AP014648">
    <property type="protein sequence ID" value="BAQ15962.1"/>
    <property type="molecule type" value="Genomic_DNA"/>
</dbReference>
<proteinExistence type="predicted"/>
<dbReference type="CDD" id="cd00293">
    <property type="entry name" value="USP-like"/>
    <property type="match status" value="1"/>
</dbReference>
<feature type="domain" description="UspA" evidence="1">
    <location>
        <begin position="28"/>
        <end position="169"/>
    </location>
</feature>
<dbReference type="KEGG" id="mcg:GL4_0496"/>
<dbReference type="RefSeq" id="WP_045364149.1">
    <property type="nucleotide sequence ID" value="NZ_AP014648.1"/>
</dbReference>
<protein>
    <submittedName>
        <fullName evidence="2">Universal stress protein UspA and related nucleotide-binding proteins</fullName>
    </submittedName>
</protein>
<dbReference type="AlphaFoldDB" id="A0A0A8K0D4"/>
<sequence>MSEKSEDKKSKPARRPQKRQIYLKGHKRKFLVVVDETPECESALAFAASRAERTKGQLALLYVIEPEDGAMHWLGVEEIAREEGLNKAKAVFRLFGRKLKSLGFEDLDPEEIVREGSKSEEITKLIEEDPDIGVLVLGASKDPSGPGPLVSSLAGGRLAGVFPTPITVVPGHLSTEEILALA</sequence>
<reference evidence="2 3" key="1">
    <citation type="submission" date="2014-09" db="EMBL/GenBank/DDBJ databases">
        <title>Genome sequencing of Methyloceanibacter caenitepidi Gela4.</title>
        <authorList>
            <person name="Takeuchi M."/>
            <person name="Susumu S."/>
            <person name="Kamagata Y."/>
            <person name="Oshima K."/>
            <person name="Hattori M."/>
            <person name="Iwasaki W."/>
        </authorList>
    </citation>
    <scope>NUCLEOTIDE SEQUENCE [LARGE SCALE GENOMIC DNA]</scope>
    <source>
        <strain evidence="2 3">Gela4</strain>
    </source>
</reference>
<organism evidence="2 3">
    <name type="scientific">Methyloceanibacter caenitepidi</name>
    <dbReference type="NCBI Taxonomy" id="1384459"/>
    <lineage>
        <taxon>Bacteria</taxon>
        <taxon>Pseudomonadati</taxon>
        <taxon>Pseudomonadota</taxon>
        <taxon>Alphaproteobacteria</taxon>
        <taxon>Hyphomicrobiales</taxon>
        <taxon>Hyphomicrobiaceae</taxon>
        <taxon>Methyloceanibacter</taxon>
    </lineage>
</organism>
<evidence type="ECO:0000313" key="3">
    <source>
        <dbReference type="Proteomes" id="UP000031643"/>
    </source>
</evidence>
<dbReference type="Gene3D" id="3.40.50.620">
    <property type="entry name" value="HUPs"/>
    <property type="match status" value="1"/>
</dbReference>
<dbReference type="OrthoDB" id="9813682at2"/>
<gene>
    <name evidence="2" type="ORF">GL4_0496</name>
</gene>
<dbReference type="InterPro" id="IPR014729">
    <property type="entry name" value="Rossmann-like_a/b/a_fold"/>
</dbReference>
<dbReference type="STRING" id="1384459.GL4_0496"/>
<accession>A0A0A8K0D4</accession>